<protein>
    <recommendedName>
        <fullName evidence="1">Transcription factor TFIIIC triple barrel domain-containing protein</fullName>
    </recommendedName>
</protein>
<comment type="caution">
    <text evidence="2">The sequence shown here is derived from an EMBL/GenBank/DDBJ whole genome shotgun (WGS) entry which is preliminary data.</text>
</comment>
<organism evidence="2 3">
    <name type="scientific">Rhamnusium bicolor</name>
    <dbReference type="NCBI Taxonomy" id="1586634"/>
    <lineage>
        <taxon>Eukaryota</taxon>
        <taxon>Metazoa</taxon>
        <taxon>Ecdysozoa</taxon>
        <taxon>Arthropoda</taxon>
        <taxon>Hexapoda</taxon>
        <taxon>Insecta</taxon>
        <taxon>Pterygota</taxon>
        <taxon>Neoptera</taxon>
        <taxon>Endopterygota</taxon>
        <taxon>Coleoptera</taxon>
        <taxon>Polyphaga</taxon>
        <taxon>Cucujiformia</taxon>
        <taxon>Chrysomeloidea</taxon>
        <taxon>Cerambycidae</taxon>
        <taxon>Lepturinae</taxon>
        <taxon>Rhagiini</taxon>
        <taxon>Rhamnusium</taxon>
    </lineage>
</organism>
<dbReference type="AlphaFoldDB" id="A0AAV8Z1F6"/>
<keyword evidence="3" id="KW-1185">Reference proteome</keyword>
<dbReference type="EMBL" id="JANEYF010001775">
    <property type="protein sequence ID" value="KAJ8957468.1"/>
    <property type="molecule type" value="Genomic_DNA"/>
</dbReference>
<name>A0AAV8Z1F6_9CUCU</name>
<dbReference type="GO" id="GO:0006383">
    <property type="term" value="P:transcription by RNA polymerase III"/>
    <property type="evidence" value="ECO:0007669"/>
    <property type="project" value="InterPro"/>
</dbReference>
<evidence type="ECO:0000259" key="1">
    <source>
        <dbReference type="Pfam" id="PF10419"/>
    </source>
</evidence>
<feature type="domain" description="Transcription factor TFIIIC triple barrel" evidence="1">
    <location>
        <begin position="12"/>
        <end position="55"/>
    </location>
</feature>
<gene>
    <name evidence="2" type="ORF">NQ314_006545</name>
</gene>
<dbReference type="Proteomes" id="UP001162156">
    <property type="component" value="Unassembled WGS sequence"/>
</dbReference>
<evidence type="ECO:0000313" key="3">
    <source>
        <dbReference type="Proteomes" id="UP001162156"/>
    </source>
</evidence>
<dbReference type="PANTHER" id="PTHR21860">
    <property type="entry name" value="TRANSCRIPTION INITIATION FACTOR IIIC TFIIIC , POLYPEPTIDE 6-RELATED"/>
    <property type="match status" value="1"/>
</dbReference>
<dbReference type="PANTHER" id="PTHR21860:SF2">
    <property type="entry name" value="GENERAL TRANSCRIPTION FACTOR 3C POLYPEPTIDE 6"/>
    <property type="match status" value="1"/>
</dbReference>
<proteinExistence type="predicted"/>
<feature type="domain" description="Transcription factor TFIIIC triple barrel" evidence="1">
    <location>
        <begin position="67"/>
        <end position="124"/>
    </location>
</feature>
<dbReference type="InterPro" id="IPR042771">
    <property type="entry name" value="GTF3C6-like"/>
</dbReference>
<dbReference type="GO" id="GO:0000127">
    <property type="term" value="C:transcription factor TFIIIC complex"/>
    <property type="evidence" value="ECO:0007669"/>
    <property type="project" value="TreeGrafter"/>
</dbReference>
<dbReference type="Pfam" id="PF10419">
    <property type="entry name" value="TFIIIC_sub6"/>
    <property type="match status" value="2"/>
</dbReference>
<reference evidence="2" key="1">
    <citation type="journal article" date="2023" name="Insect Mol. Biol.">
        <title>Genome sequencing provides insights into the evolution of gene families encoding plant cell wall-degrading enzymes in longhorned beetles.</title>
        <authorList>
            <person name="Shin N.R."/>
            <person name="Okamura Y."/>
            <person name="Kirsch R."/>
            <person name="Pauchet Y."/>
        </authorList>
    </citation>
    <scope>NUCLEOTIDE SEQUENCE</scope>
    <source>
        <strain evidence="2">RBIC_L_NR</strain>
    </source>
</reference>
<accession>A0AAV8Z1F6</accession>
<dbReference type="InterPro" id="IPR019481">
    <property type="entry name" value="TFIIIC_triple_barrel"/>
</dbReference>
<evidence type="ECO:0000313" key="2">
    <source>
        <dbReference type="EMBL" id="KAJ8957468.1"/>
    </source>
</evidence>
<sequence>MGENISERDDRNMYAFLDFNGKLANDVFENQVFLRIANLHTNNPLVQVNDSVFKGICVIYFSWDIIIKANLIQGTYDHSIGTNLFFEEIEDTPPPGNAFEKQTPIYLKHILSETKVINLRPVKIPQQKAKVTKEVKEINFNLNWEYNKLLEKFENGTLHIEDIVKNESENQMIERVDNEDSTAVSEKEIDIQEVKLEREVPNIDEQILDDIIPVKILEAEYEKLNILARRPVKRAVTPELVAECDKIYDESYDYHNIECQILQPSDGFRIEKVTDIDEATLSDCVDIDRCVLYGIIPPSLDFPRKLSKQEKQKVLTLENLDNLSLAARYYILKSHVDDLAIYVKSLPQYKLKEKDEYGRTPERTLEIYKKLCEAVNKRIQEIKCS</sequence>